<dbReference type="PROSITE" id="PS50176">
    <property type="entry name" value="ARM_REPEAT"/>
    <property type="match status" value="1"/>
</dbReference>
<evidence type="ECO:0000256" key="3">
    <source>
        <dbReference type="SAM" id="MobiDB-lite"/>
    </source>
</evidence>
<evidence type="ECO:0000256" key="1">
    <source>
        <dbReference type="ARBA" id="ARBA00022737"/>
    </source>
</evidence>
<feature type="region of interest" description="Disordered" evidence="3">
    <location>
        <begin position="331"/>
        <end position="358"/>
    </location>
</feature>
<feature type="domain" description="DUF7792" evidence="4">
    <location>
        <begin position="25"/>
        <end position="144"/>
    </location>
</feature>
<proteinExistence type="predicted"/>
<reference evidence="5" key="1">
    <citation type="journal article" date="2022" name="Plant J.">
        <title>Strategies of tolerance reflected in two North American maple genomes.</title>
        <authorList>
            <person name="McEvoy S.L."/>
            <person name="Sezen U.U."/>
            <person name="Trouern-Trend A."/>
            <person name="McMahon S.M."/>
            <person name="Schaberg P.G."/>
            <person name="Yang J."/>
            <person name="Wegrzyn J.L."/>
            <person name="Swenson N.G."/>
        </authorList>
    </citation>
    <scope>NUCLEOTIDE SEQUENCE</scope>
    <source>
        <strain evidence="5">91603</strain>
    </source>
</reference>
<dbReference type="AlphaFoldDB" id="A0AAD5NPX1"/>
<organism evidence="5 6">
    <name type="scientific">Acer negundo</name>
    <name type="common">Box elder</name>
    <dbReference type="NCBI Taxonomy" id="4023"/>
    <lineage>
        <taxon>Eukaryota</taxon>
        <taxon>Viridiplantae</taxon>
        <taxon>Streptophyta</taxon>
        <taxon>Embryophyta</taxon>
        <taxon>Tracheophyta</taxon>
        <taxon>Spermatophyta</taxon>
        <taxon>Magnoliopsida</taxon>
        <taxon>eudicotyledons</taxon>
        <taxon>Gunneridae</taxon>
        <taxon>Pentapetalae</taxon>
        <taxon>rosids</taxon>
        <taxon>malvids</taxon>
        <taxon>Sapindales</taxon>
        <taxon>Sapindaceae</taxon>
        <taxon>Hippocastanoideae</taxon>
        <taxon>Acereae</taxon>
        <taxon>Acer</taxon>
    </lineage>
</organism>
<comment type="caution">
    <text evidence="5">The sequence shown here is derived from an EMBL/GenBank/DDBJ whole genome shotgun (WGS) entry which is preliminary data.</text>
</comment>
<dbReference type="EMBL" id="JAJSOW010000103">
    <property type="protein sequence ID" value="KAI9174753.1"/>
    <property type="molecule type" value="Genomic_DNA"/>
</dbReference>
<evidence type="ECO:0000259" key="4">
    <source>
        <dbReference type="Pfam" id="PF25055"/>
    </source>
</evidence>
<dbReference type="InterPro" id="IPR016024">
    <property type="entry name" value="ARM-type_fold"/>
</dbReference>
<dbReference type="InterPro" id="IPR000225">
    <property type="entry name" value="Armadillo"/>
</dbReference>
<keyword evidence="6" id="KW-1185">Reference proteome</keyword>
<name>A0AAD5NPX1_ACENE</name>
<gene>
    <name evidence="5" type="ORF">LWI28_022316</name>
</gene>
<sequence length="657" mass="71894">MAATATVTVTPTATTVTEYEKSLQEGLSLPILLADRVIKAAQEAESSKSECADLVRQVEHLSQMLRSCVRLAASTQSLYDRPVRRVVADVTKNLDRALTLVRKCKHTGVLRHVFSITTSADFRKVSSLLESSIGDMRWLLTIFDSEETNLSLPPIASNDPILAWVWSLISTVQMGQIKDRIDAANQLASLARDNNRNKKMIVEEAGILPLLKLLKESTSPDAQIAAANALFNIGNDPETVRLIVDVSGVPIIVGVLGESSMKVQTAVANLVARMADVDSIAQEYFVRENVTRPLISLLCTDMVLELPKASSTTKTSILSIVQMNKEMTEKSTSKYHNQVSSNSDGSSRVGGHSKKERDVEAPEVKLKVQIAYAEALWKLSKGSLLCCRKITETKGLIGLAKIIETERGDLQFNCLMTVMEITEVAESNAELRRAAFKTNSPAAKAVLDQLLRVIQEESDSKLQIPAIRSIGCLARTFPAKEKRMISPLVGLLSNRNVNVAIEAAVALGKFVSPENFNCAEHSKAIIEFDGVPPLMRLLKINDQAQLHGLVLLCYLALSAGNSKALEQARALHAIEGAARSVGPQHSQLKDLITKAINHLTLYQAAAHPHRQSAVSWLTTEKKSLLMRSEDMVVYRSFRKNSLCLPNHPAMGGYFGTV</sequence>
<accession>A0AAD5NPX1</accession>
<evidence type="ECO:0000313" key="5">
    <source>
        <dbReference type="EMBL" id="KAI9174753.1"/>
    </source>
</evidence>
<dbReference type="Pfam" id="PF25055">
    <property type="entry name" value="DUF7792"/>
    <property type="match status" value="1"/>
</dbReference>
<reference evidence="5" key="2">
    <citation type="submission" date="2023-02" db="EMBL/GenBank/DDBJ databases">
        <authorList>
            <person name="Swenson N.G."/>
            <person name="Wegrzyn J.L."/>
            <person name="Mcevoy S.L."/>
        </authorList>
    </citation>
    <scope>NUCLEOTIDE SEQUENCE</scope>
    <source>
        <strain evidence="5">91603</strain>
        <tissue evidence="5">Leaf</tissue>
    </source>
</reference>
<dbReference type="SUPFAM" id="SSF48371">
    <property type="entry name" value="ARM repeat"/>
    <property type="match status" value="1"/>
</dbReference>
<dbReference type="Proteomes" id="UP001064489">
    <property type="component" value="Chromosome 8"/>
</dbReference>
<dbReference type="Pfam" id="PF00514">
    <property type="entry name" value="Arm"/>
    <property type="match status" value="1"/>
</dbReference>
<keyword evidence="1" id="KW-0677">Repeat</keyword>
<dbReference type="SMART" id="SM00185">
    <property type="entry name" value="ARM"/>
    <property type="match status" value="4"/>
</dbReference>
<evidence type="ECO:0000256" key="2">
    <source>
        <dbReference type="PROSITE-ProRule" id="PRU00259"/>
    </source>
</evidence>
<dbReference type="PANTHER" id="PTHR46168">
    <property type="entry name" value="ARMADILLO REPEAT ONLY 4"/>
    <property type="match status" value="1"/>
</dbReference>
<dbReference type="InterPro" id="IPR011989">
    <property type="entry name" value="ARM-like"/>
</dbReference>
<feature type="repeat" description="ARM" evidence="2">
    <location>
        <begin position="205"/>
        <end position="248"/>
    </location>
</feature>
<dbReference type="Gene3D" id="1.20.930.20">
    <property type="entry name" value="Adaptor protein Cbl, N-terminal domain"/>
    <property type="match status" value="1"/>
</dbReference>
<dbReference type="GO" id="GO:0007166">
    <property type="term" value="P:cell surface receptor signaling pathway"/>
    <property type="evidence" value="ECO:0007669"/>
    <property type="project" value="InterPro"/>
</dbReference>
<dbReference type="InterPro" id="IPR056694">
    <property type="entry name" value="DUF7792"/>
</dbReference>
<feature type="compositionally biased region" description="Polar residues" evidence="3">
    <location>
        <begin position="334"/>
        <end position="346"/>
    </location>
</feature>
<dbReference type="InterPro" id="IPR036537">
    <property type="entry name" value="Adaptor_Cbl_N_dom_sf"/>
</dbReference>
<dbReference type="PANTHER" id="PTHR46168:SF15">
    <property type="entry name" value="ARMADILLO REPEAT-CONTAINING DOMAIN-CONTAINING PROTEIN"/>
    <property type="match status" value="1"/>
</dbReference>
<evidence type="ECO:0000313" key="6">
    <source>
        <dbReference type="Proteomes" id="UP001064489"/>
    </source>
</evidence>
<protein>
    <recommendedName>
        <fullName evidence="4">DUF7792 domain-containing protein</fullName>
    </recommendedName>
</protein>
<dbReference type="Gene3D" id="1.25.10.10">
    <property type="entry name" value="Leucine-rich Repeat Variant"/>
    <property type="match status" value="2"/>
</dbReference>